<evidence type="ECO:0000256" key="3">
    <source>
        <dbReference type="ARBA" id="ARBA00023239"/>
    </source>
</evidence>
<name>A0A1Y2F5M5_PROLT</name>
<dbReference type="PANTHER" id="PTHR48094:SF11">
    <property type="entry name" value="GLUTATHIONE-INDEPENDENT GLYOXALASE HSP31-RELATED"/>
    <property type="match status" value="1"/>
</dbReference>
<dbReference type="SUPFAM" id="SSF52317">
    <property type="entry name" value="Class I glutamine amidotransferase-like"/>
    <property type="match status" value="1"/>
</dbReference>
<evidence type="ECO:0000256" key="4">
    <source>
        <dbReference type="ARBA" id="ARBA00038493"/>
    </source>
</evidence>
<evidence type="ECO:0000256" key="1">
    <source>
        <dbReference type="ARBA" id="ARBA00013134"/>
    </source>
</evidence>
<dbReference type="GO" id="GO:0005737">
    <property type="term" value="C:cytoplasm"/>
    <property type="evidence" value="ECO:0007669"/>
    <property type="project" value="TreeGrafter"/>
</dbReference>
<keyword evidence="3" id="KW-0456">Lyase</keyword>
<organism evidence="7 8">
    <name type="scientific">Protomyces lactucae-debilis</name>
    <dbReference type="NCBI Taxonomy" id="2754530"/>
    <lineage>
        <taxon>Eukaryota</taxon>
        <taxon>Fungi</taxon>
        <taxon>Dikarya</taxon>
        <taxon>Ascomycota</taxon>
        <taxon>Taphrinomycotina</taxon>
        <taxon>Taphrinomycetes</taxon>
        <taxon>Taphrinales</taxon>
        <taxon>Protomycetaceae</taxon>
        <taxon>Protomyces</taxon>
    </lineage>
</organism>
<dbReference type="GO" id="GO:0019243">
    <property type="term" value="P:methylglyoxal catabolic process to D-lactate via S-lactoyl-glutathione"/>
    <property type="evidence" value="ECO:0007669"/>
    <property type="project" value="TreeGrafter"/>
</dbReference>
<dbReference type="RefSeq" id="XP_040723346.1">
    <property type="nucleotide sequence ID" value="XM_040868016.1"/>
</dbReference>
<keyword evidence="8" id="KW-1185">Reference proteome</keyword>
<dbReference type="PANTHER" id="PTHR48094">
    <property type="entry name" value="PROTEIN/NUCLEIC ACID DEGLYCASE DJ-1-RELATED"/>
    <property type="match status" value="1"/>
</dbReference>
<dbReference type="EC" id="4.2.1.130" evidence="1"/>
<dbReference type="Proteomes" id="UP000193685">
    <property type="component" value="Unassembled WGS sequence"/>
</dbReference>
<accession>A0A1Y2F5M5</accession>
<reference evidence="7 8" key="1">
    <citation type="submission" date="2016-07" db="EMBL/GenBank/DDBJ databases">
        <title>Pervasive Adenine N6-methylation of Active Genes in Fungi.</title>
        <authorList>
            <consortium name="DOE Joint Genome Institute"/>
            <person name="Mondo S.J."/>
            <person name="Dannebaum R.O."/>
            <person name="Kuo R.C."/>
            <person name="Labutti K."/>
            <person name="Haridas S."/>
            <person name="Kuo A."/>
            <person name="Salamov A."/>
            <person name="Ahrendt S.R."/>
            <person name="Lipzen A."/>
            <person name="Sullivan W."/>
            <person name="Andreopoulos W.B."/>
            <person name="Clum A."/>
            <person name="Lindquist E."/>
            <person name="Daum C."/>
            <person name="Ramamoorthy G.K."/>
            <person name="Gryganskyi A."/>
            <person name="Culley D."/>
            <person name="Magnuson J.K."/>
            <person name="James T.Y."/>
            <person name="O'Malley M.A."/>
            <person name="Stajich J.E."/>
            <person name="Spatafora J.W."/>
            <person name="Visel A."/>
            <person name="Grigoriev I.V."/>
        </authorList>
    </citation>
    <scope>NUCLEOTIDE SEQUENCE [LARGE SCALE GENOMIC DNA]</scope>
    <source>
        <strain evidence="7 8">12-1054</strain>
    </source>
</reference>
<dbReference type="Gene3D" id="3.40.50.880">
    <property type="match status" value="1"/>
</dbReference>
<feature type="domain" description="DJ-1/PfpI" evidence="6">
    <location>
        <begin position="38"/>
        <end position="233"/>
    </location>
</feature>
<comment type="caution">
    <text evidence="7">The sequence shown here is derived from an EMBL/GenBank/DDBJ whole genome shotgun (WGS) entry which is preliminary data.</text>
</comment>
<dbReference type="OrthoDB" id="543156at2759"/>
<evidence type="ECO:0000256" key="5">
    <source>
        <dbReference type="ARBA" id="ARBA00048082"/>
    </source>
</evidence>
<comment type="catalytic activity">
    <reaction evidence="5">
        <text>methylglyoxal + H2O = (R)-lactate + H(+)</text>
        <dbReference type="Rhea" id="RHEA:27754"/>
        <dbReference type="ChEBI" id="CHEBI:15377"/>
        <dbReference type="ChEBI" id="CHEBI:15378"/>
        <dbReference type="ChEBI" id="CHEBI:16004"/>
        <dbReference type="ChEBI" id="CHEBI:17158"/>
        <dbReference type="EC" id="4.2.1.130"/>
    </reaction>
</comment>
<dbReference type="InterPro" id="IPR050325">
    <property type="entry name" value="Prot/Nucl_acid_deglycase"/>
</dbReference>
<dbReference type="GO" id="GO:0019172">
    <property type="term" value="F:glyoxalase III activity"/>
    <property type="evidence" value="ECO:0007669"/>
    <property type="project" value="UniProtKB-EC"/>
</dbReference>
<dbReference type="InterPro" id="IPR029062">
    <property type="entry name" value="Class_I_gatase-like"/>
</dbReference>
<dbReference type="OMA" id="GEKTGFW"/>
<dbReference type="EMBL" id="MCFI01000018">
    <property type="protein sequence ID" value="ORY78235.1"/>
    <property type="molecule type" value="Genomic_DNA"/>
</dbReference>
<dbReference type="GeneID" id="63784615"/>
<proteinExistence type="inferred from homology"/>
<evidence type="ECO:0000259" key="6">
    <source>
        <dbReference type="Pfam" id="PF01965"/>
    </source>
</evidence>
<evidence type="ECO:0000313" key="7">
    <source>
        <dbReference type="EMBL" id="ORY78235.1"/>
    </source>
</evidence>
<dbReference type="CDD" id="cd03141">
    <property type="entry name" value="GATase1_Hsp31_like"/>
    <property type="match status" value="1"/>
</dbReference>
<protein>
    <recommendedName>
        <fullName evidence="1">D-lactate dehydratase</fullName>
        <ecNumber evidence="1">4.2.1.130</ecNumber>
    </recommendedName>
</protein>
<evidence type="ECO:0000256" key="2">
    <source>
        <dbReference type="ARBA" id="ARBA00023016"/>
    </source>
</evidence>
<evidence type="ECO:0000313" key="8">
    <source>
        <dbReference type="Proteomes" id="UP000193685"/>
    </source>
</evidence>
<dbReference type="Pfam" id="PF01965">
    <property type="entry name" value="DJ-1_PfpI"/>
    <property type="match status" value="1"/>
</dbReference>
<dbReference type="AlphaFoldDB" id="A0A1Y2F5M5"/>
<sequence length="240" mass="26295">MEAIKNKVASVTGKKVLFVLTSHDQLLSGKPTGWYLPEFCHPYAVFKKAGYAIDIASPKGGKAPLDPSSIDGFKDDAACKEYYLENDDVKKLIDNTTPLFEIQHTAYAAIFTVGGHGPCFDLYKDVNFIELTEKFIAAGKPVSAVCHGPVVFVNVKNPDGTPFVQGKKITCFTDEEERQAQKVEEIPFLVETKLKELGAKFENTEAWGVHTVRDGQLITGQNPASAEKTAELLLAAIKEN</sequence>
<dbReference type="STRING" id="56484.A0A1Y2F5M5"/>
<comment type="similarity">
    <text evidence="4">Belongs to the peptidase C56 family. HSP31-like subfamily.</text>
</comment>
<gene>
    <name evidence="7" type="ORF">BCR37DRAFT_350576</name>
</gene>
<dbReference type="InterPro" id="IPR002818">
    <property type="entry name" value="DJ-1/PfpI"/>
</dbReference>
<keyword evidence="2" id="KW-0346">Stress response</keyword>